<feature type="domain" description="Bms1-type G" evidence="13">
    <location>
        <begin position="111"/>
        <end position="275"/>
    </location>
</feature>
<dbReference type="GO" id="GO:0032040">
    <property type="term" value="C:small-subunit processome"/>
    <property type="evidence" value="ECO:0007669"/>
    <property type="project" value="UniProtKB-ARBA"/>
</dbReference>
<dbReference type="OMA" id="KLHVPMV"/>
<keyword evidence="12" id="KW-0472">Membrane</keyword>
<proteinExistence type="inferred from homology"/>
<dbReference type="EMBL" id="GL732620">
    <property type="protein sequence ID" value="EFX70520.1"/>
    <property type="molecule type" value="Genomic_DNA"/>
</dbReference>
<dbReference type="Pfam" id="PF08142">
    <property type="entry name" value="AARP2CN"/>
    <property type="match status" value="1"/>
</dbReference>
<feature type="region of interest" description="Disordered" evidence="11">
    <location>
        <begin position="720"/>
        <end position="755"/>
    </location>
</feature>
<evidence type="ECO:0000256" key="12">
    <source>
        <dbReference type="SAM" id="Phobius"/>
    </source>
</evidence>
<dbReference type="InterPro" id="IPR013087">
    <property type="entry name" value="Znf_C2H2_type"/>
</dbReference>
<dbReference type="GO" id="GO:0005525">
    <property type="term" value="F:GTP binding"/>
    <property type="evidence" value="ECO:0000318"/>
    <property type="project" value="GO_Central"/>
</dbReference>
<keyword evidence="12" id="KW-1133">Transmembrane helix</keyword>
<dbReference type="GO" id="GO:0000462">
    <property type="term" value="P:maturation of SSU-rRNA from tricistronic rRNA transcript (SSU-rRNA, 5.8S rRNA, LSU-rRNA)"/>
    <property type="evidence" value="ECO:0000318"/>
    <property type="project" value="GO_Central"/>
</dbReference>
<dbReference type="GO" id="GO:0005524">
    <property type="term" value="F:ATP binding"/>
    <property type="evidence" value="ECO:0007669"/>
    <property type="project" value="UniProtKB-KW"/>
</dbReference>
<evidence type="ECO:0000313" key="15">
    <source>
        <dbReference type="Proteomes" id="UP000000305"/>
    </source>
</evidence>
<dbReference type="InterPro" id="IPR027417">
    <property type="entry name" value="P-loop_NTPase"/>
</dbReference>
<dbReference type="HOGENOM" id="CLU_002486_0_1_1"/>
<dbReference type="eggNOG" id="KOG1951">
    <property type="taxonomic scope" value="Eukaryota"/>
</dbReference>
<dbReference type="Proteomes" id="UP000000305">
    <property type="component" value="Unassembled WGS sequence"/>
</dbReference>
<evidence type="ECO:0000256" key="9">
    <source>
        <dbReference type="ARBA" id="ARBA00049117"/>
    </source>
</evidence>
<keyword evidence="8" id="KW-0539">Nucleus</keyword>
<dbReference type="Gene3D" id="3.40.50.300">
    <property type="entry name" value="P-loop containing nucleotide triphosphate hydrolases"/>
    <property type="match status" value="1"/>
</dbReference>
<feature type="compositionally biased region" description="Basic and acidic residues" evidence="11">
    <location>
        <begin position="737"/>
        <end position="755"/>
    </location>
</feature>
<feature type="compositionally biased region" description="Basic and acidic residues" evidence="11">
    <location>
        <begin position="59"/>
        <end position="69"/>
    </location>
</feature>
<comment type="similarity">
    <text evidence="10">Belongs to the TRAFAC class translation factor GTPase superfamily. Bms1-like GTPase family. BMS1 subfamily.</text>
</comment>
<dbReference type="GO" id="GO:0034511">
    <property type="term" value="F:U3 snoRNA binding"/>
    <property type="evidence" value="ECO:0000318"/>
    <property type="project" value="GO_Central"/>
</dbReference>
<keyword evidence="12" id="KW-0812">Transmembrane</keyword>
<comment type="subcellular location">
    <subcellularLocation>
        <location evidence="1">Nucleus</location>
        <location evidence="1">Nucleolus</location>
    </subcellularLocation>
</comment>
<dbReference type="InParanoid" id="E9HCI4"/>
<feature type="region of interest" description="Disordered" evidence="11">
    <location>
        <begin position="524"/>
        <end position="552"/>
    </location>
</feature>
<evidence type="ECO:0000256" key="1">
    <source>
        <dbReference type="ARBA" id="ARBA00004604"/>
    </source>
</evidence>
<dbReference type="PROSITE" id="PS51714">
    <property type="entry name" value="G_BMS1"/>
    <property type="match status" value="1"/>
</dbReference>
<evidence type="ECO:0000256" key="4">
    <source>
        <dbReference type="ARBA" id="ARBA00022741"/>
    </source>
</evidence>
<dbReference type="PANTHER" id="PTHR12858">
    <property type="entry name" value="RIBOSOME BIOGENESIS PROTEIN"/>
    <property type="match status" value="1"/>
</dbReference>
<dbReference type="Pfam" id="PF04950">
    <property type="entry name" value="RIBIOP_C"/>
    <property type="match status" value="1"/>
</dbReference>
<feature type="transmembrane region" description="Helical" evidence="12">
    <location>
        <begin position="1289"/>
        <end position="1311"/>
    </location>
</feature>
<dbReference type="FunFam" id="3.40.50.300:FF:000105">
    <property type="entry name" value="BMS1 ribosome biogenesis factor"/>
    <property type="match status" value="1"/>
</dbReference>
<feature type="region of interest" description="Disordered" evidence="11">
    <location>
        <begin position="446"/>
        <end position="465"/>
    </location>
</feature>
<feature type="compositionally biased region" description="Basic residues" evidence="11">
    <location>
        <begin position="41"/>
        <end position="58"/>
    </location>
</feature>
<keyword evidence="3" id="KW-0597">Phosphoprotein</keyword>
<keyword evidence="15" id="KW-1185">Reference proteome</keyword>
<organism evidence="14 15">
    <name type="scientific">Daphnia pulex</name>
    <name type="common">Water flea</name>
    <dbReference type="NCBI Taxonomy" id="6669"/>
    <lineage>
        <taxon>Eukaryota</taxon>
        <taxon>Metazoa</taxon>
        <taxon>Ecdysozoa</taxon>
        <taxon>Arthropoda</taxon>
        <taxon>Crustacea</taxon>
        <taxon>Branchiopoda</taxon>
        <taxon>Diplostraca</taxon>
        <taxon>Cladocera</taxon>
        <taxon>Anomopoda</taxon>
        <taxon>Daphniidae</taxon>
        <taxon>Daphnia</taxon>
    </lineage>
</organism>
<evidence type="ECO:0000256" key="3">
    <source>
        <dbReference type="ARBA" id="ARBA00022553"/>
    </source>
</evidence>
<keyword evidence="7" id="KW-0342">GTP-binding</keyword>
<keyword evidence="6" id="KW-0067">ATP-binding</keyword>
<name>E9HCI4_DAPPU</name>
<dbReference type="InterPro" id="IPR037875">
    <property type="entry name" value="Bms1_N"/>
</dbReference>
<feature type="region of interest" description="Disordered" evidence="11">
    <location>
        <begin position="35"/>
        <end position="69"/>
    </location>
</feature>
<keyword evidence="5" id="KW-0378">Hydrolase</keyword>
<evidence type="ECO:0000259" key="13">
    <source>
        <dbReference type="PROSITE" id="PS51714"/>
    </source>
</evidence>
<dbReference type="InterPro" id="IPR039761">
    <property type="entry name" value="Bms1/Tsr1"/>
</dbReference>
<evidence type="ECO:0000256" key="7">
    <source>
        <dbReference type="ARBA" id="ARBA00023134"/>
    </source>
</evidence>
<dbReference type="InterPro" id="IPR030387">
    <property type="entry name" value="G_Bms1/Tsr1_dom"/>
</dbReference>
<evidence type="ECO:0000256" key="5">
    <source>
        <dbReference type="ARBA" id="ARBA00022801"/>
    </source>
</evidence>
<sequence length="1337" mass="152059">MPLRVGLRDFILVRCYIWIPDGVVNEKKGAKMEDLVEDKKKAHRERRAGRKADKKKVKDPHVQEMDSRQRNPKAFAIQSVAKAQKRFHRAQDLETKKQHIPLVDRTPLEPPPIMVAIVGPPKVGKTTLLQALIQNFTRQNITSIQGPVTIVTGKKRRVTFMECNNDINSMIDIAKVADLVLLLTDASFGFEMEIFEFLNICQVHGFPRVMGVLTHLDMFKNNKQLKKTKKVLKHRFWTEVYQGAKLFYLSGQLHGTYPKNEIKNLGRFISVMKFRPLLWRSTHPYVLVDRLEDMTPPSRLHENPKCNRDICLYGFVRGVHLRNHCPIHIPGCGDFRLKDVSFLPDPCPLPDKLKKRSLVEKEKLIYAPMSGVGGIIYDKDSIYIELGGSHSHSKQDDPTNPKSEMISSLMKLQKTLDVQMSESRVEGPTLTQADDEDEELIDDDEVADEEDDELPSVNPNVTSNEKLSATAKLRRQLADFLDEDESDGESDEDDEMQTIIEEKVEGVEGQFRRGSVLYDLNDATDEVDETKEPARKKTKTAKKKPIDKDMEVHQKIKSTLKALEKPIPISKKAKESMEVAVEEEEDESEDDDIDLKWKDNLAQKASEAFYQRQTGKGNLRKLVYGPDITEEKSSDESDGDDEEEGGRLGGLFKIASDKRRSTQNILSTKDHVDSSHFHVDKMQDWTKADVLDSIRDCFVTGKWKENEDAEELLAMDDLDDMNSEGDFEDLETGEVSQADKKSGAENKDESPEDERKRLIEKKRKLKEQFNSEYDEGGSKKTKTYYDDLKEEMDQQAQLNKSEFDGMDDETRIQYEGYRPGMYVRMEARLKKHRWQRRILKTRDPLILSLGWRRFQTIPLYSIHDHNGRHRQLKYTPEHMHCTASFWGPLTPQGTGLLAVQSVSQVQSGFRISATGTILDLDKSTQIVKKLKLVGTPFQIYRKTAFIEGMFSSTLEVAKFEGASIRTVSGIRGQIKKAIRSPEGSFRATFEDKIKLSDIVFVRTWFRVDVPEFYTPVTSLLLPLDAKNTWLGMKTLGQIKRERNIKNEANTDSMYTPIERKPHVKQPLVIPRALQSALPYINRPKVKKADHAPGTIEAVRAQRPAVVLEPREQKVAKLMAMLKTRYDDRKDRLHVEAVERLAAHRTVVQAEAQRKMSKQKEARQSVSRLLSRAEAIKEAKARRRGGAGGGDEGGRGGRASIALSLLVLMCAPTVYYEEPIMGEKTPSLDYIPSNGNLISFTVTVFRPSSRHHVYLPFIMVQFFKTVFVIGGGEEVLLKVQNDGRFNLSDFLILNMLCSTLGLVFFNVLNVGLSAHLDSKWPKFMSHAIAAIDAAGINA</sequence>
<feature type="compositionally biased region" description="Acidic residues" evidence="11">
    <location>
        <begin position="720"/>
        <end position="732"/>
    </location>
</feature>
<dbReference type="PhylomeDB" id="E9HCI4"/>
<dbReference type="FunCoup" id="E9HCI4">
    <property type="interactions" value="2401"/>
</dbReference>
<dbReference type="GO" id="GO:0005654">
    <property type="term" value="C:nucleoplasm"/>
    <property type="evidence" value="ECO:0007669"/>
    <property type="project" value="UniProtKB-ARBA"/>
</dbReference>
<dbReference type="KEGG" id="dpx:DAPPUDRAFT_257045"/>
<evidence type="ECO:0000256" key="8">
    <source>
        <dbReference type="ARBA" id="ARBA00023242"/>
    </source>
</evidence>
<keyword evidence="2" id="KW-0690">Ribosome biogenesis</keyword>
<keyword evidence="4" id="KW-0547">Nucleotide-binding</keyword>
<dbReference type="InterPro" id="IPR007034">
    <property type="entry name" value="BMS1_TSR1_C"/>
</dbReference>
<dbReference type="SUPFAM" id="SSF52540">
    <property type="entry name" value="P-loop containing nucleoside triphosphate hydrolases"/>
    <property type="match status" value="1"/>
</dbReference>
<dbReference type="SMART" id="SM00785">
    <property type="entry name" value="AARP2CN"/>
    <property type="match status" value="1"/>
</dbReference>
<dbReference type="InterPro" id="IPR012948">
    <property type="entry name" value="AARP2CN"/>
</dbReference>
<feature type="region of interest" description="Disordered" evidence="11">
    <location>
        <begin position="419"/>
        <end position="438"/>
    </location>
</feature>
<evidence type="ECO:0000256" key="10">
    <source>
        <dbReference type="ARBA" id="ARBA00061391"/>
    </source>
</evidence>
<dbReference type="PANTHER" id="PTHR12858:SF2">
    <property type="entry name" value="RIBOSOME BIOGENESIS PROTEIN BMS1 HOMOLOG"/>
    <property type="match status" value="1"/>
</dbReference>
<feature type="region of interest" description="Disordered" evidence="11">
    <location>
        <begin position="620"/>
        <end position="655"/>
    </location>
</feature>
<evidence type="ECO:0000313" key="14">
    <source>
        <dbReference type="EMBL" id="EFX70520.1"/>
    </source>
</evidence>
<dbReference type="CDD" id="cd01882">
    <property type="entry name" value="BMS1"/>
    <property type="match status" value="1"/>
</dbReference>
<dbReference type="PROSITE" id="PS00028">
    <property type="entry name" value="ZINC_FINGER_C2H2_1"/>
    <property type="match status" value="1"/>
</dbReference>
<accession>E9HCI4</accession>
<dbReference type="GO" id="GO:0003924">
    <property type="term" value="F:GTPase activity"/>
    <property type="evidence" value="ECO:0000318"/>
    <property type="project" value="GO_Central"/>
</dbReference>
<gene>
    <name evidence="14" type="ORF">DAPPUDRAFT_257045</name>
</gene>
<dbReference type="OrthoDB" id="10260897at2759"/>
<protein>
    <recommendedName>
        <fullName evidence="13">Bms1-type G domain-containing protein</fullName>
    </recommendedName>
</protein>
<dbReference type="SMART" id="SM01362">
    <property type="entry name" value="DUF663"/>
    <property type="match status" value="1"/>
</dbReference>
<dbReference type="GO" id="GO:0000479">
    <property type="term" value="P:endonucleolytic cleavage of tricistronic rRNA transcript (SSU-rRNA, 5.8S rRNA, LSU-rRNA)"/>
    <property type="evidence" value="ECO:0000318"/>
    <property type="project" value="GO_Central"/>
</dbReference>
<evidence type="ECO:0000256" key="2">
    <source>
        <dbReference type="ARBA" id="ARBA00022517"/>
    </source>
</evidence>
<feature type="compositionally biased region" description="Acidic residues" evidence="11">
    <location>
        <begin position="580"/>
        <end position="593"/>
    </location>
</feature>
<evidence type="ECO:0000256" key="6">
    <source>
        <dbReference type="ARBA" id="ARBA00022840"/>
    </source>
</evidence>
<feature type="transmembrane region" description="Helical" evidence="12">
    <location>
        <begin position="1252"/>
        <end position="1269"/>
    </location>
</feature>
<comment type="catalytic activity">
    <reaction evidence="9">
        <text>GTP + H2O = GDP + phosphate + H(+)</text>
        <dbReference type="Rhea" id="RHEA:19669"/>
        <dbReference type="ChEBI" id="CHEBI:15377"/>
        <dbReference type="ChEBI" id="CHEBI:15378"/>
        <dbReference type="ChEBI" id="CHEBI:37565"/>
        <dbReference type="ChEBI" id="CHEBI:43474"/>
        <dbReference type="ChEBI" id="CHEBI:58189"/>
    </reaction>
    <physiologicalReaction direction="left-to-right" evidence="9">
        <dbReference type="Rhea" id="RHEA:19670"/>
    </physiologicalReaction>
</comment>
<feature type="region of interest" description="Disordered" evidence="11">
    <location>
        <begin position="573"/>
        <end position="596"/>
    </location>
</feature>
<evidence type="ECO:0000256" key="11">
    <source>
        <dbReference type="SAM" id="MobiDB-lite"/>
    </source>
</evidence>
<dbReference type="STRING" id="6669.E9HCI4"/>
<reference evidence="14 15" key="1">
    <citation type="journal article" date="2011" name="Science">
        <title>The ecoresponsive genome of Daphnia pulex.</title>
        <authorList>
            <person name="Colbourne J.K."/>
            <person name="Pfrender M.E."/>
            <person name="Gilbert D."/>
            <person name="Thomas W.K."/>
            <person name="Tucker A."/>
            <person name="Oakley T.H."/>
            <person name="Tokishita S."/>
            <person name="Aerts A."/>
            <person name="Arnold G.J."/>
            <person name="Basu M.K."/>
            <person name="Bauer D.J."/>
            <person name="Caceres C.E."/>
            <person name="Carmel L."/>
            <person name="Casola C."/>
            <person name="Choi J.H."/>
            <person name="Detter J.C."/>
            <person name="Dong Q."/>
            <person name="Dusheyko S."/>
            <person name="Eads B.D."/>
            <person name="Frohlich T."/>
            <person name="Geiler-Samerotte K.A."/>
            <person name="Gerlach D."/>
            <person name="Hatcher P."/>
            <person name="Jogdeo S."/>
            <person name="Krijgsveld J."/>
            <person name="Kriventseva E.V."/>
            <person name="Kultz D."/>
            <person name="Laforsch C."/>
            <person name="Lindquist E."/>
            <person name="Lopez J."/>
            <person name="Manak J.R."/>
            <person name="Muller J."/>
            <person name="Pangilinan J."/>
            <person name="Patwardhan R.P."/>
            <person name="Pitluck S."/>
            <person name="Pritham E.J."/>
            <person name="Rechtsteiner A."/>
            <person name="Rho M."/>
            <person name="Rogozin I.B."/>
            <person name="Sakarya O."/>
            <person name="Salamov A."/>
            <person name="Schaack S."/>
            <person name="Shapiro H."/>
            <person name="Shiga Y."/>
            <person name="Skalitzky C."/>
            <person name="Smith Z."/>
            <person name="Souvorov A."/>
            <person name="Sung W."/>
            <person name="Tang Z."/>
            <person name="Tsuchiya D."/>
            <person name="Tu H."/>
            <person name="Vos H."/>
            <person name="Wang M."/>
            <person name="Wolf Y.I."/>
            <person name="Yamagata H."/>
            <person name="Yamada T."/>
            <person name="Ye Y."/>
            <person name="Shaw J.R."/>
            <person name="Andrews J."/>
            <person name="Crease T.J."/>
            <person name="Tang H."/>
            <person name="Lucas S.M."/>
            <person name="Robertson H.M."/>
            <person name="Bork P."/>
            <person name="Koonin E.V."/>
            <person name="Zdobnov E.M."/>
            <person name="Grigoriev I.V."/>
            <person name="Lynch M."/>
            <person name="Boore J.L."/>
        </authorList>
    </citation>
    <scope>NUCLEOTIDE SEQUENCE [LARGE SCALE GENOMIC DNA]</scope>
</reference>